<dbReference type="EMBL" id="JAUOPB010000007">
    <property type="protein sequence ID" value="MDO6423005.1"/>
    <property type="molecule type" value="Genomic_DNA"/>
</dbReference>
<dbReference type="InterPro" id="IPR036388">
    <property type="entry name" value="WH-like_DNA-bd_sf"/>
</dbReference>
<sequence length="143" mass="16574">MSIRNKALDLLARREHSRAELRNKLLHGFRNEEQSIDSILDKLENENLLSDQRFTEMYIRGRVAKSIGPIRIISELRQKGVDASLAELVLADLGMEWCAALKALSLQKYGETAAQDDKERAKRIRFFQYKGYPPELIREVVTW</sequence>
<reference evidence="9" key="1">
    <citation type="submission" date="2023-07" db="EMBL/GenBank/DDBJ databases">
        <title>Genome content predicts the carbon catabolic preferences of heterotrophic bacteria.</title>
        <authorList>
            <person name="Gralka M."/>
        </authorList>
    </citation>
    <scope>NUCLEOTIDE SEQUENCE</scope>
    <source>
        <strain evidence="9">I3M17_2</strain>
    </source>
</reference>
<dbReference type="PANTHER" id="PTHR33602">
    <property type="entry name" value="REGULATORY PROTEIN RECX FAMILY PROTEIN"/>
    <property type="match status" value="1"/>
</dbReference>
<dbReference type="HAMAP" id="MF_01114">
    <property type="entry name" value="RecX"/>
    <property type="match status" value="1"/>
</dbReference>
<evidence type="ECO:0000256" key="4">
    <source>
        <dbReference type="ARBA" id="ARBA00022490"/>
    </source>
</evidence>
<dbReference type="AlphaFoldDB" id="A0AAW7X6U2"/>
<evidence type="ECO:0000259" key="6">
    <source>
        <dbReference type="Pfam" id="PF02631"/>
    </source>
</evidence>
<dbReference type="Pfam" id="PF21982">
    <property type="entry name" value="RecX_HTH1"/>
    <property type="match status" value="1"/>
</dbReference>
<comment type="function">
    <text evidence="5">Modulates RecA activity.</text>
</comment>
<dbReference type="InterPro" id="IPR053924">
    <property type="entry name" value="RecX_HTH_2nd"/>
</dbReference>
<evidence type="ECO:0000256" key="5">
    <source>
        <dbReference type="HAMAP-Rule" id="MF_01114"/>
    </source>
</evidence>
<comment type="subcellular location">
    <subcellularLocation>
        <location evidence="1 5">Cytoplasm</location>
    </subcellularLocation>
</comment>
<evidence type="ECO:0000256" key="1">
    <source>
        <dbReference type="ARBA" id="ARBA00004496"/>
    </source>
</evidence>
<evidence type="ECO:0000256" key="3">
    <source>
        <dbReference type="ARBA" id="ARBA00018111"/>
    </source>
</evidence>
<feature type="domain" description="RecX first three-helical" evidence="8">
    <location>
        <begin position="4"/>
        <end position="26"/>
    </location>
</feature>
<comment type="caution">
    <text evidence="9">The sequence shown here is derived from an EMBL/GenBank/DDBJ whole genome shotgun (WGS) entry which is preliminary data.</text>
</comment>
<feature type="domain" description="RecX second three-helical" evidence="6">
    <location>
        <begin position="50"/>
        <end position="90"/>
    </location>
</feature>
<evidence type="ECO:0000256" key="2">
    <source>
        <dbReference type="ARBA" id="ARBA00009695"/>
    </source>
</evidence>
<name>A0AAW7X6U2_9GAMM</name>
<dbReference type="Gene3D" id="1.10.10.10">
    <property type="entry name" value="Winged helix-like DNA-binding domain superfamily/Winged helix DNA-binding domain"/>
    <property type="match status" value="3"/>
</dbReference>
<keyword evidence="4 5" id="KW-0963">Cytoplasm</keyword>
<dbReference type="GO" id="GO:0006282">
    <property type="term" value="P:regulation of DNA repair"/>
    <property type="evidence" value="ECO:0007669"/>
    <property type="project" value="UniProtKB-UniRule"/>
</dbReference>
<accession>A0AAW7X6U2</accession>
<organism evidence="9 10">
    <name type="scientific">Saccharophagus degradans</name>
    <dbReference type="NCBI Taxonomy" id="86304"/>
    <lineage>
        <taxon>Bacteria</taxon>
        <taxon>Pseudomonadati</taxon>
        <taxon>Pseudomonadota</taxon>
        <taxon>Gammaproteobacteria</taxon>
        <taxon>Cellvibrionales</taxon>
        <taxon>Cellvibrionaceae</taxon>
        <taxon>Saccharophagus</taxon>
    </lineage>
</organism>
<dbReference type="InterPro" id="IPR003783">
    <property type="entry name" value="Regulatory_RecX"/>
</dbReference>
<dbReference type="InterPro" id="IPR053925">
    <property type="entry name" value="RecX_HTH_3rd"/>
</dbReference>
<evidence type="ECO:0000259" key="7">
    <source>
        <dbReference type="Pfam" id="PF21981"/>
    </source>
</evidence>
<dbReference type="GO" id="GO:0005737">
    <property type="term" value="C:cytoplasm"/>
    <property type="evidence" value="ECO:0007669"/>
    <property type="project" value="UniProtKB-SubCell"/>
</dbReference>
<dbReference type="InterPro" id="IPR053926">
    <property type="entry name" value="RecX_HTH_1st"/>
</dbReference>
<protein>
    <recommendedName>
        <fullName evidence="3 5">Regulatory protein RecX</fullName>
    </recommendedName>
</protein>
<evidence type="ECO:0000259" key="8">
    <source>
        <dbReference type="Pfam" id="PF21982"/>
    </source>
</evidence>
<dbReference type="Pfam" id="PF21981">
    <property type="entry name" value="RecX_HTH3"/>
    <property type="match status" value="1"/>
</dbReference>
<dbReference type="PANTHER" id="PTHR33602:SF1">
    <property type="entry name" value="REGULATORY PROTEIN RECX FAMILY PROTEIN"/>
    <property type="match status" value="1"/>
</dbReference>
<evidence type="ECO:0000313" key="10">
    <source>
        <dbReference type="Proteomes" id="UP001169760"/>
    </source>
</evidence>
<gene>
    <name evidence="5" type="primary">recX</name>
    <name evidence="9" type="ORF">Q4521_11015</name>
</gene>
<evidence type="ECO:0000313" key="9">
    <source>
        <dbReference type="EMBL" id="MDO6423005.1"/>
    </source>
</evidence>
<dbReference type="Pfam" id="PF02631">
    <property type="entry name" value="RecX_HTH2"/>
    <property type="match status" value="1"/>
</dbReference>
<comment type="similarity">
    <text evidence="2 5">Belongs to the RecX family.</text>
</comment>
<feature type="domain" description="RecX third three-helical" evidence="7">
    <location>
        <begin position="99"/>
        <end position="141"/>
    </location>
</feature>
<dbReference type="Proteomes" id="UP001169760">
    <property type="component" value="Unassembled WGS sequence"/>
</dbReference>
<dbReference type="RefSeq" id="WP_019604682.1">
    <property type="nucleotide sequence ID" value="NZ_JAUOPB010000007.1"/>
</dbReference>
<proteinExistence type="inferred from homology"/>